<dbReference type="Pfam" id="PF02900">
    <property type="entry name" value="LigB"/>
    <property type="match status" value="1"/>
</dbReference>
<comment type="caution">
    <text evidence="7">The sequence shown here is derived from an EMBL/GenBank/DDBJ whole genome shotgun (WGS) entry which is preliminary data.</text>
</comment>
<comment type="similarity">
    <text evidence="2">Belongs to the DODA-type extradiol aromatic ring-opening dioxygenase family.</text>
</comment>
<evidence type="ECO:0000256" key="1">
    <source>
        <dbReference type="ARBA" id="ARBA00001947"/>
    </source>
</evidence>
<dbReference type="GO" id="GO:0016702">
    <property type="term" value="F:oxidoreductase activity, acting on single donors with incorporation of molecular oxygen, incorporation of two atoms of oxygen"/>
    <property type="evidence" value="ECO:0007669"/>
    <property type="project" value="UniProtKB-ARBA"/>
</dbReference>
<protein>
    <submittedName>
        <fullName evidence="7">Dioxygenase</fullName>
    </submittedName>
</protein>
<keyword evidence="4" id="KW-0862">Zinc</keyword>
<evidence type="ECO:0000256" key="5">
    <source>
        <dbReference type="ARBA" id="ARBA00023002"/>
    </source>
</evidence>
<keyword evidence="3" id="KW-0479">Metal-binding</keyword>
<organism evidence="7 8">
    <name type="scientific">Niveispirillum lacus</name>
    <dbReference type="NCBI Taxonomy" id="1981099"/>
    <lineage>
        <taxon>Bacteria</taxon>
        <taxon>Pseudomonadati</taxon>
        <taxon>Pseudomonadota</taxon>
        <taxon>Alphaproteobacteria</taxon>
        <taxon>Rhodospirillales</taxon>
        <taxon>Azospirillaceae</taxon>
        <taxon>Niveispirillum</taxon>
    </lineage>
</organism>
<keyword evidence="5" id="KW-0560">Oxidoreductase</keyword>
<dbReference type="GO" id="GO:0008270">
    <property type="term" value="F:zinc ion binding"/>
    <property type="evidence" value="ECO:0007669"/>
    <property type="project" value="InterPro"/>
</dbReference>
<reference evidence="7 8" key="1">
    <citation type="submission" date="2017-07" db="EMBL/GenBank/DDBJ databases">
        <title>Niveispirillum cyanobacteriorum sp. nov., isolated from cyanobacterial aggregates in a eutrophic lake.</title>
        <authorList>
            <person name="Cai H."/>
        </authorList>
    </citation>
    <scope>NUCLEOTIDE SEQUENCE [LARGE SCALE GENOMIC DNA]</scope>
    <source>
        <strain evidence="8">TH1-14</strain>
    </source>
</reference>
<accession>A0A255Z1F9</accession>
<name>A0A255Z1F9_9PROT</name>
<dbReference type="Gene3D" id="3.40.830.10">
    <property type="entry name" value="LigB-like"/>
    <property type="match status" value="1"/>
</dbReference>
<evidence type="ECO:0000313" key="8">
    <source>
        <dbReference type="Proteomes" id="UP000216998"/>
    </source>
</evidence>
<dbReference type="InterPro" id="IPR004183">
    <property type="entry name" value="Xdiol_dOase_suB"/>
</dbReference>
<evidence type="ECO:0000256" key="4">
    <source>
        <dbReference type="ARBA" id="ARBA00022833"/>
    </source>
</evidence>
<dbReference type="GO" id="GO:0008198">
    <property type="term" value="F:ferrous iron binding"/>
    <property type="evidence" value="ECO:0007669"/>
    <property type="project" value="InterPro"/>
</dbReference>
<feature type="domain" description="Extradiol ring-cleavage dioxygenase class III enzyme subunit B" evidence="6">
    <location>
        <begin position="23"/>
        <end position="254"/>
    </location>
</feature>
<dbReference type="CDD" id="cd07363">
    <property type="entry name" value="45_DOPA_Dioxygenase"/>
    <property type="match status" value="1"/>
</dbReference>
<keyword evidence="8" id="KW-1185">Reference proteome</keyword>
<dbReference type="OrthoDB" id="9790889at2"/>
<dbReference type="InterPro" id="IPR014436">
    <property type="entry name" value="Extradiol_dOase_DODA"/>
</dbReference>
<gene>
    <name evidence="7" type="ORF">CHU95_08725</name>
</gene>
<dbReference type="PANTHER" id="PTHR30096">
    <property type="entry name" value="4,5-DOPA DIOXYGENASE EXTRADIOL-LIKE PROTEIN"/>
    <property type="match status" value="1"/>
</dbReference>
<evidence type="ECO:0000256" key="2">
    <source>
        <dbReference type="ARBA" id="ARBA00007581"/>
    </source>
</evidence>
<dbReference type="SUPFAM" id="SSF53213">
    <property type="entry name" value="LigB-like"/>
    <property type="match status" value="1"/>
</dbReference>
<dbReference type="EMBL" id="NOXU01000026">
    <property type="protein sequence ID" value="OYQ35292.1"/>
    <property type="molecule type" value="Genomic_DNA"/>
</dbReference>
<evidence type="ECO:0000259" key="6">
    <source>
        <dbReference type="Pfam" id="PF02900"/>
    </source>
</evidence>
<dbReference type="Proteomes" id="UP000216998">
    <property type="component" value="Unassembled WGS sequence"/>
</dbReference>
<dbReference type="PANTHER" id="PTHR30096:SF0">
    <property type="entry name" value="4,5-DOPA DIOXYGENASE EXTRADIOL-LIKE PROTEIN"/>
    <property type="match status" value="1"/>
</dbReference>
<sequence length="278" mass="30004">MPICCTGSPRHHGSAAAMAPLPALFISHGSPLLALEPEAPAHRFLKDLATLVERPKAILAISAHWETPDPALSLAERPQTIHDFRGFPPALFAMQYPAPGAPTLARQAGALLAQAGLEVTFSRTRGLDHGAWTPLTLAWPAADIPITQLSVQPHRDAAHHAAVGAALRPLRDEGVLVMGSGSFSHNLMEFRGQDPAAVPPVWVTRFADWMRQALTEGRHADLLAWERLAPEAKRNHPTPEHLWPLYTALGAGTPNTPARLLHSSTDRAILAMDAFAFD</sequence>
<keyword evidence="7" id="KW-0223">Dioxygenase</keyword>
<proteinExistence type="inferred from homology"/>
<dbReference type="AlphaFoldDB" id="A0A255Z1F9"/>
<dbReference type="PIRSF" id="PIRSF006157">
    <property type="entry name" value="Doxgns_DODA"/>
    <property type="match status" value="1"/>
</dbReference>
<evidence type="ECO:0000256" key="3">
    <source>
        <dbReference type="ARBA" id="ARBA00022723"/>
    </source>
</evidence>
<evidence type="ECO:0000313" key="7">
    <source>
        <dbReference type="EMBL" id="OYQ35292.1"/>
    </source>
</evidence>
<comment type="cofactor">
    <cofactor evidence="1">
        <name>Zn(2+)</name>
        <dbReference type="ChEBI" id="CHEBI:29105"/>
    </cofactor>
</comment>